<evidence type="ECO:0000313" key="3">
    <source>
        <dbReference type="EMBL" id="JAS51809.1"/>
    </source>
</evidence>
<comment type="similarity">
    <text evidence="1">Belongs to the FAM114 family.</text>
</comment>
<feature type="non-terminal residue" evidence="3">
    <location>
        <position position="1"/>
    </location>
</feature>
<keyword evidence="2" id="KW-0597">Phosphoprotein</keyword>
<dbReference type="PANTHER" id="PTHR12842:SF6">
    <property type="entry name" value="FI01459P"/>
    <property type="match status" value="1"/>
</dbReference>
<evidence type="ECO:0000256" key="1">
    <source>
        <dbReference type="ARBA" id="ARBA00006903"/>
    </source>
</evidence>
<protein>
    <submittedName>
        <fullName evidence="3">Uncharacterized protein</fullName>
    </submittedName>
</protein>
<accession>A0A1B6FNS6</accession>
<sequence length="133" mass="15303">TLKEAALANADPQPTKDVDFEHLFDDYQGLMHYEALDMLSKHCDTKLEDVYESYESDSNALENLKQTMDQVTELCEFTLTVNDGDDYRHESGKSSWVVIQENIQNAVTDLQLAFECEKLFVIFNDVNEKVIKN</sequence>
<name>A0A1B6FNS6_9HEMI</name>
<evidence type="ECO:0000256" key="2">
    <source>
        <dbReference type="ARBA" id="ARBA00022553"/>
    </source>
</evidence>
<reference evidence="3" key="1">
    <citation type="submission" date="2015-11" db="EMBL/GenBank/DDBJ databases">
        <title>De novo transcriptome assembly of four potential Pierce s Disease insect vectors from Arizona vineyards.</title>
        <authorList>
            <person name="Tassone E.E."/>
        </authorList>
    </citation>
    <scope>NUCLEOTIDE SEQUENCE</scope>
</reference>
<dbReference type="PANTHER" id="PTHR12842">
    <property type="entry name" value="FI01459P"/>
    <property type="match status" value="1"/>
</dbReference>
<feature type="non-terminal residue" evidence="3">
    <location>
        <position position="133"/>
    </location>
</feature>
<proteinExistence type="inferred from homology"/>
<dbReference type="AlphaFoldDB" id="A0A1B6FNS6"/>
<organism evidence="3">
    <name type="scientific">Cuerna arida</name>
    <dbReference type="NCBI Taxonomy" id="1464854"/>
    <lineage>
        <taxon>Eukaryota</taxon>
        <taxon>Metazoa</taxon>
        <taxon>Ecdysozoa</taxon>
        <taxon>Arthropoda</taxon>
        <taxon>Hexapoda</taxon>
        <taxon>Insecta</taxon>
        <taxon>Pterygota</taxon>
        <taxon>Neoptera</taxon>
        <taxon>Paraneoptera</taxon>
        <taxon>Hemiptera</taxon>
        <taxon>Auchenorrhyncha</taxon>
        <taxon>Membracoidea</taxon>
        <taxon>Cicadellidae</taxon>
        <taxon>Cicadellinae</taxon>
        <taxon>Proconiini</taxon>
        <taxon>Cuerna</taxon>
    </lineage>
</organism>
<gene>
    <name evidence="3" type="ORF">g.49524</name>
</gene>
<dbReference type="EMBL" id="GECZ01017960">
    <property type="protein sequence ID" value="JAS51809.1"/>
    <property type="molecule type" value="Transcribed_RNA"/>
</dbReference>
<dbReference type="InterPro" id="IPR007998">
    <property type="entry name" value="DUF719"/>
</dbReference>